<keyword evidence="2" id="KW-1185">Reference proteome</keyword>
<evidence type="ECO:0000313" key="2">
    <source>
        <dbReference type="Proteomes" id="UP000198683"/>
    </source>
</evidence>
<reference evidence="1 2" key="1">
    <citation type="submission" date="2016-10" db="EMBL/GenBank/DDBJ databases">
        <authorList>
            <person name="de Groot N.N."/>
        </authorList>
    </citation>
    <scope>NUCLEOTIDE SEQUENCE [LARGE SCALE GENOMIC DNA]</scope>
    <source>
        <strain evidence="1 2">CGMCC 4.5681</strain>
    </source>
</reference>
<dbReference type="RefSeq" id="WP_218129240.1">
    <property type="nucleotide sequence ID" value="NZ_FNFB01000029.1"/>
</dbReference>
<protein>
    <submittedName>
        <fullName evidence="1">Uncharacterized protein</fullName>
    </submittedName>
</protein>
<evidence type="ECO:0000313" key="1">
    <source>
        <dbReference type="EMBL" id="SDL79234.1"/>
    </source>
</evidence>
<dbReference type="AlphaFoldDB" id="A0A1G9MYN9"/>
<dbReference type="STRING" id="683260.SAMN05421874_12938"/>
<organism evidence="1 2">
    <name type="scientific">Nonomuraea maritima</name>
    <dbReference type="NCBI Taxonomy" id="683260"/>
    <lineage>
        <taxon>Bacteria</taxon>
        <taxon>Bacillati</taxon>
        <taxon>Actinomycetota</taxon>
        <taxon>Actinomycetes</taxon>
        <taxon>Streptosporangiales</taxon>
        <taxon>Streptosporangiaceae</taxon>
        <taxon>Nonomuraea</taxon>
    </lineage>
</organism>
<name>A0A1G9MYN9_9ACTN</name>
<gene>
    <name evidence="1" type="ORF">SAMN05421874_12938</name>
</gene>
<proteinExistence type="predicted"/>
<sequence>MTRQVRAGDGVRLRSKEEILASLDENGRLGGLPFMPEMLAYAGREMRVYKRADKTCDTIQQTGTRRRMTNTVHLVGARCDGSAHGGCQAGCLLFFREEWLEGGPPPPEGAGASLETLDADTVQGTADDGEPLHRCQATELLNASEGGLGPYDWSQYVHDVRTRNERLVTVLRGLVVLAFNIFQRRTLRLPRWLRVAGGEEWPFLRGTASGPTPPAEPLGLRPGDLVEVRSKEEIVRTLRPDNKNRGMVFDAEMLLYCGKRARVLRRVDRIIDEPTGRMMRLKDCLILEDVTCQAVYHRHCPRSIYPYWREAWLRKIES</sequence>
<dbReference type="EMBL" id="FNFB01000029">
    <property type="protein sequence ID" value="SDL79234.1"/>
    <property type="molecule type" value="Genomic_DNA"/>
</dbReference>
<dbReference type="Proteomes" id="UP000198683">
    <property type="component" value="Unassembled WGS sequence"/>
</dbReference>
<accession>A0A1G9MYN9</accession>